<feature type="region of interest" description="Disordered" evidence="8">
    <location>
        <begin position="264"/>
        <end position="289"/>
    </location>
</feature>
<dbReference type="InterPro" id="IPR034690">
    <property type="entry name" value="Endolysin_T4_type"/>
</dbReference>
<keyword evidence="4 7" id="KW-0378">Hydrolase</keyword>
<dbReference type="CDD" id="cd00737">
    <property type="entry name" value="lyz_endolysin_autolysin"/>
    <property type="match status" value="1"/>
</dbReference>
<evidence type="ECO:0000256" key="8">
    <source>
        <dbReference type="SAM" id="MobiDB-lite"/>
    </source>
</evidence>
<keyword evidence="9" id="KW-0472">Membrane</keyword>
<gene>
    <name evidence="10" type="ORF">PQU98_05735</name>
</gene>
<evidence type="ECO:0000256" key="6">
    <source>
        <dbReference type="ARBA" id="ARBA00023295"/>
    </source>
</evidence>
<keyword evidence="11" id="KW-1185">Reference proteome</keyword>
<dbReference type="Pfam" id="PF00959">
    <property type="entry name" value="Phage_lysozyme"/>
    <property type="match status" value="1"/>
</dbReference>
<dbReference type="PANTHER" id="PTHR38107:SF3">
    <property type="entry name" value="LYSOZYME RRRD-RELATED"/>
    <property type="match status" value="1"/>
</dbReference>
<feature type="compositionally biased region" description="Low complexity" evidence="8">
    <location>
        <begin position="623"/>
        <end position="635"/>
    </location>
</feature>
<evidence type="ECO:0000256" key="1">
    <source>
        <dbReference type="ARBA" id="ARBA00000632"/>
    </source>
</evidence>
<reference evidence="10 11" key="1">
    <citation type="submission" date="2023-01" db="EMBL/GenBank/DDBJ databases">
        <title>Novel species of the genus Asticcacaulis isolated from rivers.</title>
        <authorList>
            <person name="Lu H."/>
        </authorList>
    </citation>
    <scope>NUCLEOTIDE SEQUENCE [LARGE SCALE GENOMIC DNA]</scope>
    <source>
        <strain evidence="10 11">LKC15W</strain>
    </source>
</reference>
<proteinExistence type="inferred from homology"/>
<keyword evidence="9" id="KW-0812">Transmembrane</keyword>
<evidence type="ECO:0000313" key="11">
    <source>
        <dbReference type="Proteomes" id="UP001218579"/>
    </source>
</evidence>
<dbReference type="RefSeq" id="WP_272743943.1">
    <property type="nucleotide sequence ID" value="NZ_JAQQKV010000001.1"/>
</dbReference>
<evidence type="ECO:0000256" key="4">
    <source>
        <dbReference type="ARBA" id="ARBA00022801"/>
    </source>
</evidence>
<dbReference type="SUPFAM" id="SSF53955">
    <property type="entry name" value="Lysozyme-like"/>
    <property type="match status" value="1"/>
</dbReference>
<feature type="transmembrane region" description="Helical" evidence="9">
    <location>
        <begin position="804"/>
        <end position="825"/>
    </location>
</feature>
<keyword evidence="9" id="KW-1133">Transmembrane helix</keyword>
<organism evidence="10 11">
    <name type="scientific">Asticcacaulis machinosus</name>
    <dbReference type="NCBI Taxonomy" id="2984211"/>
    <lineage>
        <taxon>Bacteria</taxon>
        <taxon>Pseudomonadati</taxon>
        <taxon>Pseudomonadota</taxon>
        <taxon>Alphaproteobacteria</taxon>
        <taxon>Caulobacterales</taxon>
        <taxon>Caulobacteraceae</taxon>
        <taxon>Asticcacaulis</taxon>
    </lineage>
</organism>
<evidence type="ECO:0000313" key="10">
    <source>
        <dbReference type="EMBL" id="MDC7675618.1"/>
    </source>
</evidence>
<keyword evidence="6 7" id="KW-0326">Glycosidase</keyword>
<keyword evidence="2 7" id="KW-0929">Antimicrobial</keyword>
<evidence type="ECO:0000256" key="2">
    <source>
        <dbReference type="ARBA" id="ARBA00022529"/>
    </source>
</evidence>
<evidence type="ECO:0000256" key="9">
    <source>
        <dbReference type="SAM" id="Phobius"/>
    </source>
</evidence>
<dbReference type="InterPro" id="IPR023347">
    <property type="entry name" value="Lysozyme_dom_sf"/>
</dbReference>
<dbReference type="Gene3D" id="1.10.530.40">
    <property type="match status" value="1"/>
</dbReference>
<dbReference type="InterPro" id="IPR033907">
    <property type="entry name" value="Endolysin_autolysin"/>
</dbReference>
<dbReference type="PANTHER" id="PTHR38107">
    <property type="match status" value="1"/>
</dbReference>
<sequence>MSGRLKISRAGVELIKSFEGLRQVAAKLPDGRWTLGYGHTFSAREGARVGPEDADALLRFDLLPIVDGINSLVHHPLNQNQFDALVSFCFNIGIENFAQSVVLKRINEGRLTEAALAMDSWSSAEFNGQTYVLAPLIRRRAAEKSLFLTPSEDEATAPQITPGMVVRPVEDRTQHVPPSASAPHPVVPPIAPVSTPVPVMDTPYGASVVDIARYAPASTMATGGEDDVPMMSESVQAALMKAQAEAKMRDDFERLEAVRAADEARRAEDAQRQAENARRANEDRLREEAMRQAQALAAARVAEQARLEQEKRLEQERQAQEAAKEAAKELARQELIRQEAARLDAARQEVARLEAAKVEAERIERDRLIEQERQRLESERLEAQRFEAARRLEAQRLEAERLEAIRQEAARETARVEAARAEALRAEITRQEAERREAARIEQERLATEARAQEVARLEAERLEAFRQEQARLEQARLELERVEQARLEQAHLEQERLEREAQAAIAEQARLERARLETEQRERDAEAARLRTEAETKAREQAAAEASAAAAQAAALSVPLAVPSAEDQQRKAEAAAALMRLYSPYASGLGQPLASKALPKSVVMPTPSAPQPPVQQPPVQPSPVQSGPVQVGPQMAQPLPTPYSPRIDLSAPVVPSPVLSEPAPSEVTQPEEAVRSAPDLTFQDEAELVARRNPSSVAPPVLIAQPPVSPVVSPVAPAAAASAGLHWREQLNRPVVASAEAAPVTVVETFEEVPAPVYRTHEVAEEAASDDDEWLSDGGRIAMSVDADGEGEKSIWKMFASTLQWIGTSVLGLAAIGGATAAYYKSTSDVELRDGTTDFNSLSIILAIAGMVLVCISVYLILKRLGGLKD</sequence>
<evidence type="ECO:0000256" key="7">
    <source>
        <dbReference type="RuleBase" id="RU003788"/>
    </source>
</evidence>
<keyword evidence="5" id="KW-1035">Host cytoplasm</keyword>
<comment type="caution">
    <text evidence="10">The sequence shown here is derived from an EMBL/GenBank/DDBJ whole genome shotgun (WGS) entry which is preliminary data.</text>
</comment>
<comment type="catalytic activity">
    <reaction evidence="1 7">
        <text>Hydrolysis of (1-&gt;4)-beta-linkages between N-acetylmuramic acid and N-acetyl-D-glucosamine residues in a peptidoglycan and between N-acetyl-D-glucosamine residues in chitodextrins.</text>
        <dbReference type="EC" id="3.2.1.17"/>
    </reaction>
</comment>
<protein>
    <recommendedName>
        <fullName evidence="7">Lysozyme</fullName>
        <ecNumber evidence="7">3.2.1.17</ecNumber>
    </recommendedName>
</protein>
<keyword evidence="3 7" id="KW-0081">Bacteriolytic enzyme</keyword>
<name>A0ABT5HHE0_9CAUL</name>
<comment type="similarity">
    <text evidence="7">Belongs to the glycosyl hydrolase 24 family.</text>
</comment>
<dbReference type="Proteomes" id="UP001218579">
    <property type="component" value="Unassembled WGS sequence"/>
</dbReference>
<feature type="compositionally biased region" description="Pro residues" evidence="8">
    <location>
        <begin position="608"/>
        <end position="622"/>
    </location>
</feature>
<accession>A0ABT5HHE0</accession>
<dbReference type="InterPro" id="IPR051018">
    <property type="entry name" value="Bacteriophage_GH24"/>
</dbReference>
<evidence type="ECO:0000256" key="5">
    <source>
        <dbReference type="ARBA" id="ARBA00023200"/>
    </source>
</evidence>
<dbReference type="EC" id="3.2.1.17" evidence="7"/>
<dbReference type="HAMAP" id="MF_04110">
    <property type="entry name" value="ENDOLYSIN_T4"/>
    <property type="match status" value="1"/>
</dbReference>
<dbReference type="InterPro" id="IPR002196">
    <property type="entry name" value="Glyco_hydro_24"/>
</dbReference>
<feature type="region of interest" description="Disordered" evidence="8">
    <location>
        <begin position="603"/>
        <end position="636"/>
    </location>
</feature>
<dbReference type="InterPro" id="IPR023346">
    <property type="entry name" value="Lysozyme-like_dom_sf"/>
</dbReference>
<evidence type="ECO:0000256" key="3">
    <source>
        <dbReference type="ARBA" id="ARBA00022638"/>
    </source>
</evidence>
<dbReference type="GO" id="GO:0016787">
    <property type="term" value="F:hydrolase activity"/>
    <property type="evidence" value="ECO:0007669"/>
    <property type="project" value="UniProtKB-KW"/>
</dbReference>
<feature type="transmembrane region" description="Helical" evidence="9">
    <location>
        <begin position="845"/>
        <end position="863"/>
    </location>
</feature>
<dbReference type="EMBL" id="JAQQKV010000001">
    <property type="protein sequence ID" value="MDC7675618.1"/>
    <property type="molecule type" value="Genomic_DNA"/>
</dbReference>